<evidence type="ECO:0000313" key="2">
    <source>
        <dbReference type="Proteomes" id="UP000789405"/>
    </source>
</evidence>
<keyword evidence="2" id="KW-1185">Reference proteome</keyword>
<gene>
    <name evidence="1" type="ORF">DERYTH_LOCUS24429</name>
</gene>
<feature type="non-terminal residue" evidence="1">
    <location>
        <position position="90"/>
    </location>
</feature>
<dbReference type="AlphaFoldDB" id="A0A9N9PB86"/>
<reference evidence="1" key="1">
    <citation type="submission" date="2021-06" db="EMBL/GenBank/DDBJ databases">
        <authorList>
            <person name="Kallberg Y."/>
            <person name="Tangrot J."/>
            <person name="Rosling A."/>
        </authorList>
    </citation>
    <scope>NUCLEOTIDE SEQUENCE</scope>
    <source>
        <strain evidence="1">MA453B</strain>
    </source>
</reference>
<dbReference type="EMBL" id="CAJVPY010040972">
    <property type="protein sequence ID" value="CAG8806224.1"/>
    <property type="molecule type" value="Genomic_DNA"/>
</dbReference>
<accession>A0A9N9PB86</accession>
<evidence type="ECO:0000313" key="1">
    <source>
        <dbReference type="EMBL" id="CAG8806224.1"/>
    </source>
</evidence>
<name>A0A9N9PB86_9GLOM</name>
<dbReference type="Proteomes" id="UP000789405">
    <property type="component" value="Unassembled WGS sequence"/>
</dbReference>
<sequence>MENREQLMLLVEKVIGMVAEVMKCLKVVQGEQCCLRPWLCYERRYILDDKIEDLRFVKTIDTADKKYLKVEFKCDIGQFVVRRKSMEKKI</sequence>
<comment type="caution">
    <text evidence="1">The sequence shown here is derived from an EMBL/GenBank/DDBJ whole genome shotgun (WGS) entry which is preliminary data.</text>
</comment>
<protein>
    <submittedName>
        <fullName evidence="1">10931_t:CDS:1</fullName>
    </submittedName>
</protein>
<organism evidence="1 2">
    <name type="scientific">Dentiscutata erythropus</name>
    <dbReference type="NCBI Taxonomy" id="1348616"/>
    <lineage>
        <taxon>Eukaryota</taxon>
        <taxon>Fungi</taxon>
        <taxon>Fungi incertae sedis</taxon>
        <taxon>Mucoromycota</taxon>
        <taxon>Glomeromycotina</taxon>
        <taxon>Glomeromycetes</taxon>
        <taxon>Diversisporales</taxon>
        <taxon>Gigasporaceae</taxon>
        <taxon>Dentiscutata</taxon>
    </lineage>
</organism>
<proteinExistence type="predicted"/>